<name>A0A6F8ZJB2_9FIRM</name>
<reference evidence="1 2" key="1">
    <citation type="submission" date="2020-02" db="EMBL/GenBank/DDBJ databases">
        <authorList>
            <person name="Hogendoorn C."/>
        </authorList>
    </citation>
    <scope>NUCLEOTIDE SEQUENCE [LARGE SCALE GENOMIC DNA]</scope>
    <source>
        <strain evidence="1">R501</strain>
    </source>
</reference>
<accession>A0A6F8ZJB2</accession>
<evidence type="ECO:0000313" key="1">
    <source>
        <dbReference type="EMBL" id="CAB1129543.1"/>
    </source>
</evidence>
<protein>
    <submittedName>
        <fullName evidence="1">Uncharacterized protein</fullName>
    </submittedName>
</protein>
<organism evidence="1 2">
    <name type="scientific">Candidatus Hydrogenisulfobacillus filiaventi</name>
    <dbReference type="NCBI Taxonomy" id="2707344"/>
    <lineage>
        <taxon>Bacteria</taxon>
        <taxon>Bacillati</taxon>
        <taxon>Bacillota</taxon>
        <taxon>Clostridia</taxon>
        <taxon>Eubacteriales</taxon>
        <taxon>Clostridiales Family XVII. Incertae Sedis</taxon>
        <taxon>Candidatus Hydrogenisulfobacillus</taxon>
    </lineage>
</organism>
<dbReference type="EMBL" id="LR778114">
    <property type="protein sequence ID" value="CAB1129543.1"/>
    <property type="molecule type" value="Genomic_DNA"/>
</dbReference>
<sequence>MDTLLGVVRRRLEAVGASDVAVVDVGASQESLSILLDCDEQVVAIDLARALRLLDALGVGADRVRIAAFRTVDGVSVSLEMPMDDLPGEVRRAAGQ</sequence>
<gene>
    <name evidence="1" type="ORF">R50_2046</name>
</gene>
<keyword evidence="2" id="KW-1185">Reference proteome</keyword>
<evidence type="ECO:0000313" key="2">
    <source>
        <dbReference type="Proteomes" id="UP000503399"/>
    </source>
</evidence>
<dbReference type="Proteomes" id="UP000503399">
    <property type="component" value="Chromosome"/>
</dbReference>
<dbReference type="AlphaFoldDB" id="A0A6F8ZJB2"/>
<dbReference type="KEGG" id="hfv:R50_2046"/>
<proteinExistence type="predicted"/>